<sequence>MTSINELGSLEDSVLVLPPDVSASAFREVLLEMVKVVGNDNVTVHTRQSMKPDEQGHYYNLPKEHDLFYVLEKDHFLAGAVVCPGSTEEVSAVVKLANKYLAPLWPVSIGRNVGYGGAAPRLRGSIVLDLGARMNKVLDVSSRDCTCLLEPGVTYFALYEHLQKNGFQNLWIDNPDLGGGSVVGNALERGAGYTPYGEHFSFHCGMEVVLPSGEVMRTGMGALPGNNTWQTFQYGYGPYPDGIFTQSNFGIVTKMGVWLMPDPGGYQAYLFSFPKETDLPEIVERVRVLRISGVIQNAPTIRNTLIDAAVYGPKSGYTSNKDVLSSSEIDEIAKKINVGRWNIYGAMYGPKPMRDVQWEALKESFMQIPGARYEFPKPREKGEKRTVLHMREETLKGLPNTYELGWLNWSCERGSLLGFSPISPATGFDANKQCEMVKRRFKEFGFDYIGTFVVGWRELHHIVCLTFDKTDPKQRKRAHRCIELLIDDAAAEGYGEYRTHLCYMDQIASVYNWNGNAALKFNQQLKDTLDPNGILAPGKSGIWPARLREQRSKGSFKFKITHVQRPEPGPTDVLVRLSVSGVCGTDMGLATGELGPTRDILGHEGVGYVVQLGSAVTSAQVKLGDRIGVAWLRDVCDVCEFCLHAGGETRCKEQLNSGRKRDGTFAEYAIVPSRYLLRIPGHITVPDELIAPILCGGVTAYAAIKNAGVVGGKWVAVSGAGGGVGALAVQYAKAMGYRVLGIDVGDAKRDMCLSSGADGFVDAAQSQDLQRDAEAAMGQTGADLVLVCAASGGAYNAALGIVAAFGTLVSVGIPPPHQLVSFHPLLLIDMGINIVGSAVGTKEDILEAIGLVQRGLVKPVVNIQRLEDLPGLASRFGEDN</sequence>
<dbReference type="SUPFAM" id="SSF56176">
    <property type="entry name" value="FAD-binding/transporter-associated domain-like"/>
    <property type="match status" value="1"/>
</dbReference>
<dbReference type="GO" id="GO:0008270">
    <property type="term" value="F:zinc ion binding"/>
    <property type="evidence" value="ECO:0007669"/>
    <property type="project" value="InterPro"/>
</dbReference>
<evidence type="ECO:0000256" key="9">
    <source>
        <dbReference type="RuleBase" id="RU361277"/>
    </source>
</evidence>
<evidence type="ECO:0000259" key="10">
    <source>
        <dbReference type="PROSITE" id="PS51387"/>
    </source>
</evidence>
<proteinExistence type="inferred from homology"/>
<dbReference type="InterPro" id="IPR016169">
    <property type="entry name" value="FAD-bd_PCMH_sub2"/>
</dbReference>
<dbReference type="InterPro" id="IPR004113">
    <property type="entry name" value="FAD-bd_oxidored_4_C"/>
</dbReference>
<keyword evidence="7" id="KW-0560">Oxidoreductase</keyword>
<gene>
    <name evidence="11" type="ORF">CDV36_009613</name>
</gene>
<dbReference type="PROSITE" id="PS00059">
    <property type="entry name" value="ADH_ZINC"/>
    <property type="match status" value="1"/>
</dbReference>
<dbReference type="PANTHER" id="PTHR42940">
    <property type="entry name" value="ALCOHOL DEHYDROGENASE 1-RELATED"/>
    <property type="match status" value="1"/>
</dbReference>
<dbReference type="Gene3D" id="3.40.462.10">
    <property type="entry name" value="FAD-linked oxidases, C-terminal domain"/>
    <property type="match status" value="1"/>
</dbReference>
<organism evidence="11 12">
    <name type="scientific">Fusarium kuroshium</name>
    <dbReference type="NCBI Taxonomy" id="2010991"/>
    <lineage>
        <taxon>Eukaryota</taxon>
        <taxon>Fungi</taxon>
        <taxon>Dikarya</taxon>
        <taxon>Ascomycota</taxon>
        <taxon>Pezizomycotina</taxon>
        <taxon>Sordariomycetes</taxon>
        <taxon>Hypocreomycetidae</taxon>
        <taxon>Hypocreales</taxon>
        <taxon>Nectriaceae</taxon>
        <taxon>Fusarium</taxon>
        <taxon>Fusarium solani species complex</taxon>
    </lineage>
</organism>
<dbReference type="InterPro" id="IPR011032">
    <property type="entry name" value="GroES-like_sf"/>
</dbReference>
<keyword evidence="8" id="KW-0520">NAD</keyword>
<reference evidence="11 12" key="1">
    <citation type="submission" date="2017-06" db="EMBL/GenBank/DDBJ databases">
        <title>Comparative genomic analysis of Ambrosia Fusariam Clade fungi.</title>
        <authorList>
            <person name="Stajich J.E."/>
            <person name="Carrillo J."/>
            <person name="Kijimoto T."/>
            <person name="Eskalen A."/>
            <person name="O'Donnell K."/>
            <person name="Kasson M."/>
        </authorList>
    </citation>
    <scope>NUCLEOTIDE SEQUENCE [LARGE SCALE GENOMIC DNA]</scope>
    <source>
        <strain evidence="11">UCR3666</strain>
    </source>
</reference>
<keyword evidence="6 9" id="KW-0862">Zinc</keyword>
<dbReference type="EMBL" id="NKUJ01000192">
    <property type="protein sequence ID" value="RMJ10745.1"/>
    <property type="molecule type" value="Genomic_DNA"/>
</dbReference>
<keyword evidence="5" id="KW-0274">FAD</keyword>
<evidence type="ECO:0000256" key="6">
    <source>
        <dbReference type="ARBA" id="ARBA00022833"/>
    </source>
</evidence>
<dbReference type="SMART" id="SM00829">
    <property type="entry name" value="PKS_ER"/>
    <property type="match status" value="1"/>
</dbReference>
<evidence type="ECO:0000256" key="4">
    <source>
        <dbReference type="ARBA" id="ARBA00022723"/>
    </source>
</evidence>
<dbReference type="InterPro" id="IPR016171">
    <property type="entry name" value="Vanillyl_alc_oxidase_C-sub2"/>
</dbReference>
<dbReference type="InterPro" id="IPR020843">
    <property type="entry name" value="ER"/>
</dbReference>
<keyword evidence="4 9" id="KW-0479">Metal-binding</keyword>
<dbReference type="InterPro" id="IPR016164">
    <property type="entry name" value="FAD-linked_Oxase-like_C"/>
</dbReference>
<dbReference type="OrthoDB" id="5332616at2759"/>
<comment type="cofactor">
    <cofactor evidence="1 9">
        <name>Zn(2+)</name>
        <dbReference type="ChEBI" id="CHEBI:29105"/>
    </cofactor>
</comment>
<dbReference type="InterPro" id="IPR013154">
    <property type="entry name" value="ADH-like_N"/>
</dbReference>
<dbReference type="PANTHER" id="PTHR42940:SF5">
    <property type="entry name" value="ALCOHOL DEHYDROGENASE 2"/>
    <property type="match status" value="1"/>
</dbReference>
<dbReference type="CDD" id="cd08297">
    <property type="entry name" value="CAD3"/>
    <property type="match status" value="1"/>
</dbReference>
<name>A0A3M2S0I9_9HYPO</name>
<dbReference type="FunFam" id="3.40.50.720:FF:000039">
    <property type="entry name" value="Alcohol dehydrogenase AdhP"/>
    <property type="match status" value="1"/>
</dbReference>
<keyword evidence="3" id="KW-0285">Flavoprotein</keyword>
<dbReference type="Pfam" id="PF02913">
    <property type="entry name" value="FAD-oxidase_C"/>
    <property type="match status" value="1"/>
</dbReference>
<dbReference type="InterPro" id="IPR036318">
    <property type="entry name" value="FAD-bd_PCMH-like_sf"/>
</dbReference>
<dbReference type="InterPro" id="IPR013149">
    <property type="entry name" value="ADH-like_C"/>
</dbReference>
<evidence type="ECO:0000313" key="11">
    <source>
        <dbReference type="EMBL" id="RMJ10745.1"/>
    </source>
</evidence>
<comment type="caution">
    <text evidence="11">The sequence shown here is derived from an EMBL/GenBank/DDBJ whole genome shotgun (WGS) entry which is preliminary data.</text>
</comment>
<dbReference type="InterPro" id="IPR016167">
    <property type="entry name" value="FAD-bd_PCMH_sub1"/>
</dbReference>
<dbReference type="GO" id="GO:0005737">
    <property type="term" value="C:cytoplasm"/>
    <property type="evidence" value="ECO:0007669"/>
    <property type="project" value="TreeGrafter"/>
</dbReference>
<dbReference type="GO" id="GO:0071949">
    <property type="term" value="F:FAD binding"/>
    <property type="evidence" value="ECO:0007669"/>
    <property type="project" value="InterPro"/>
</dbReference>
<dbReference type="Gene3D" id="3.30.43.10">
    <property type="entry name" value="Uridine Diphospho-n-acetylenolpyruvylglucosamine Reductase, domain 2"/>
    <property type="match status" value="1"/>
</dbReference>
<dbReference type="Gene3D" id="1.10.45.10">
    <property type="entry name" value="Vanillyl-alcohol Oxidase, Chain A, domain 4"/>
    <property type="match status" value="1"/>
</dbReference>
<dbReference type="SUPFAM" id="SSF50129">
    <property type="entry name" value="GroES-like"/>
    <property type="match status" value="1"/>
</dbReference>
<keyword evidence="12" id="KW-1185">Reference proteome</keyword>
<dbReference type="PROSITE" id="PS51387">
    <property type="entry name" value="FAD_PCMH"/>
    <property type="match status" value="1"/>
</dbReference>
<evidence type="ECO:0000313" key="12">
    <source>
        <dbReference type="Proteomes" id="UP000277212"/>
    </source>
</evidence>
<dbReference type="Pfam" id="PF08240">
    <property type="entry name" value="ADH_N"/>
    <property type="match status" value="1"/>
</dbReference>
<dbReference type="Gene3D" id="3.90.180.10">
    <property type="entry name" value="Medium-chain alcohol dehydrogenases, catalytic domain"/>
    <property type="match status" value="1"/>
</dbReference>
<dbReference type="Pfam" id="PF00107">
    <property type="entry name" value="ADH_zinc_N"/>
    <property type="match status" value="1"/>
</dbReference>
<dbReference type="SUPFAM" id="SSF55103">
    <property type="entry name" value="FAD-linked oxidases, C-terminal domain"/>
    <property type="match status" value="1"/>
</dbReference>
<evidence type="ECO:0000256" key="7">
    <source>
        <dbReference type="ARBA" id="ARBA00023002"/>
    </source>
</evidence>
<dbReference type="InterPro" id="IPR016166">
    <property type="entry name" value="FAD-bd_PCMH"/>
</dbReference>
<feature type="non-terminal residue" evidence="11">
    <location>
        <position position="880"/>
    </location>
</feature>
<evidence type="ECO:0000256" key="3">
    <source>
        <dbReference type="ARBA" id="ARBA00022630"/>
    </source>
</evidence>
<evidence type="ECO:0000256" key="1">
    <source>
        <dbReference type="ARBA" id="ARBA00001947"/>
    </source>
</evidence>
<comment type="similarity">
    <text evidence="2 9">Belongs to the zinc-containing alcohol dehydrogenase family.</text>
</comment>
<evidence type="ECO:0000256" key="2">
    <source>
        <dbReference type="ARBA" id="ARBA00008072"/>
    </source>
</evidence>
<protein>
    <recommendedName>
        <fullName evidence="10">FAD-binding PCMH-type domain-containing protein</fullName>
    </recommendedName>
</protein>
<dbReference type="InterPro" id="IPR036291">
    <property type="entry name" value="NAD(P)-bd_dom_sf"/>
</dbReference>
<accession>A0A3M2S0I9</accession>
<dbReference type="Proteomes" id="UP000277212">
    <property type="component" value="Unassembled WGS sequence"/>
</dbReference>
<dbReference type="Pfam" id="PF01565">
    <property type="entry name" value="FAD_binding_4"/>
    <property type="match status" value="1"/>
</dbReference>
<dbReference type="GO" id="GO:0004022">
    <property type="term" value="F:alcohol dehydrogenase (NAD+) activity"/>
    <property type="evidence" value="ECO:0007669"/>
    <property type="project" value="TreeGrafter"/>
</dbReference>
<evidence type="ECO:0000256" key="8">
    <source>
        <dbReference type="ARBA" id="ARBA00023027"/>
    </source>
</evidence>
<feature type="domain" description="FAD-binding PCMH-type" evidence="10">
    <location>
        <begin position="74"/>
        <end position="262"/>
    </location>
</feature>
<dbReference type="Gene3D" id="3.30.465.10">
    <property type="match status" value="1"/>
</dbReference>
<dbReference type="SUPFAM" id="SSF51735">
    <property type="entry name" value="NAD(P)-binding Rossmann-fold domains"/>
    <property type="match status" value="1"/>
</dbReference>
<dbReference type="AlphaFoldDB" id="A0A3M2S0I9"/>
<evidence type="ECO:0000256" key="5">
    <source>
        <dbReference type="ARBA" id="ARBA00022827"/>
    </source>
</evidence>
<dbReference type="InterPro" id="IPR016170">
    <property type="entry name" value="Cytok_DH_C_sf"/>
</dbReference>
<dbReference type="InterPro" id="IPR002328">
    <property type="entry name" value="ADH_Zn_CS"/>
</dbReference>
<dbReference type="Gene3D" id="3.40.50.720">
    <property type="entry name" value="NAD(P)-binding Rossmann-like Domain"/>
    <property type="match status" value="1"/>
</dbReference>
<dbReference type="STRING" id="2010991.A0A3M2S0I9"/>
<dbReference type="InterPro" id="IPR006094">
    <property type="entry name" value="Oxid_FAD_bind_N"/>
</dbReference>